<organism evidence="2 3">
    <name type="scientific">Zalerion maritima</name>
    <dbReference type="NCBI Taxonomy" id="339359"/>
    <lineage>
        <taxon>Eukaryota</taxon>
        <taxon>Fungi</taxon>
        <taxon>Dikarya</taxon>
        <taxon>Ascomycota</taxon>
        <taxon>Pezizomycotina</taxon>
        <taxon>Sordariomycetes</taxon>
        <taxon>Lulworthiomycetidae</taxon>
        <taxon>Lulworthiales</taxon>
        <taxon>Lulworthiaceae</taxon>
        <taxon>Zalerion</taxon>
    </lineage>
</organism>
<feature type="region of interest" description="Disordered" evidence="1">
    <location>
        <begin position="227"/>
        <end position="257"/>
    </location>
</feature>
<comment type="caution">
    <text evidence="2">The sequence shown here is derived from an EMBL/GenBank/DDBJ whole genome shotgun (WGS) entry which is preliminary data.</text>
</comment>
<feature type="compositionally biased region" description="Polar residues" evidence="1">
    <location>
        <begin position="449"/>
        <end position="459"/>
    </location>
</feature>
<dbReference type="Proteomes" id="UP001201980">
    <property type="component" value="Unassembled WGS sequence"/>
</dbReference>
<keyword evidence="3" id="KW-1185">Reference proteome</keyword>
<protein>
    <submittedName>
        <fullName evidence="2">ORP1 like protein</fullName>
    </submittedName>
</protein>
<reference evidence="2" key="1">
    <citation type="submission" date="2022-07" db="EMBL/GenBank/DDBJ databases">
        <title>Draft genome sequence of Zalerion maritima ATCC 34329, a (micro)plastics degrading marine fungus.</title>
        <authorList>
            <person name="Paco A."/>
            <person name="Goncalves M.F.M."/>
            <person name="Rocha-Santos T.A.P."/>
            <person name="Alves A."/>
        </authorList>
    </citation>
    <scope>NUCLEOTIDE SEQUENCE</scope>
    <source>
        <strain evidence="2">ATCC 34329</strain>
    </source>
</reference>
<feature type="region of interest" description="Disordered" evidence="1">
    <location>
        <begin position="508"/>
        <end position="558"/>
    </location>
</feature>
<proteinExistence type="predicted"/>
<feature type="compositionally biased region" description="Low complexity" evidence="1">
    <location>
        <begin position="227"/>
        <end position="241"/>
    </location>
</feature>
<dbReference type="EMBL" id="JAKWBI020000134">
    <property type="protein sequence ID" value="KAJ2901863.1"/>
    <property type="molecule type" value="Genomic_DNA"/>
</dbReference>
<feature type="compositionally biased region" description="Polar residues" evidence="1">
    <location>
        <begin position="411"/>
        <end position="427"/>
    </location>
</feature>
<evidence type="ECO:0000313" key="3">
    <source>
        <dbReference type="Proteomes" id="UP001201980"/>
    </source>
</evidence>
<feature type="region of interest" description="Disordered" evidence="1">
    <location>
        <begin position="335"/>
        <end position="464"/>
    </location>
</feature>
<sequence>MPKQENGDNMSNGDKRTNPSTPAEDIDLVVASDTPPFTEKDKKCLFMDNCDTGSTLRKAISHIFGRNKLCTRSIPEEVWVHYCRKHYQRSRYRNIKEWVVRCAELVAKQVQHIDDWSRWNAAHNKEAGVVTGWTINIRKREQKRLQEIGKKRSLPLDDDDEFDEVTDTADLTGTAVPPWIHHYMNKVLSTSEVQHVVSKLHRELQDETATTMPDIEILPEIDTTKTTRTRAAPRANNTRRAGAAHRRSQSMGQPLSYSNHHVEKRPRLGFQDTAMMPHSYSPYTMSPLGHQPRFSNFSPYGASQHAHVNSPAAQRPVGAASMPSHLENTNSFYGGGASYDGRRMSHQRSHSEVPFSYRPPPPAPQDFQLPSIASYHPADTTGSYYARTPQHDPSFRPQGHSLYSAPRESRSPYTQSPGYVGSYTNTASQPSYSYPQYPSSTGEGPSPTMAHSTSMSPPSSAIRPTMGQDMGATAGQGINASGSRHVRHQSSPVVARVGGFQPGMGQGLPSGHSMVLPHHPVGPWTQSPPRPGIDQGHYASYTIPETEREPSYGGPRYT</sequence>
<evidence type="ECO:0000313" key="2">
    <source>
        <dbReference type="EMBL" id="KAJ2901863.1"/>
    </source>
</evidence>
<gene>
    <name evidence="2" type="ORF">MKZ38_001296</name>
</gene>
<feature type="compositionally biased region" description="Low complexity" evidence="1">
    <location>
        <begin position="428"/>
        <end position="440"/>
    </location>
</feature>
<dbReference type="AlphaFoldDB" id="A0AAD5RQD6"/>
<accession>A0AAD5RQD6</accession>
<evidence type="ECO:0000256" key="1">
    <source>
        <dbReference type="SAM" id="MobiDB-lite"/>
    </source>
</evidence>
<name>A0AAD5RQD6_9PEZI</name>
<feature type="region of interest" description="Disordered" evidence="1">
    <location>
        <begin position="1"/>
        <end position="25"/>
    </location>
</feature>